<proteinExistence type="predicted"/>
<protein>
    <submittedName>
        <fullName evidence="3">Collagen-like protein</fullName>
    </submittedName>
</protein>
<accession>A0ABU4MWV8</accession>
<name>A0ABU4MWV8_9ACTN</name>
<comment type="caution">
    <text evidence="3">The sequence shown here is derived from an EMBL/GenBank/DDBJ whole genome shotgun (WGS) entry which is preliminary data.</text>
</comment>
<dbReference type="RefSeq" id="WP_193379990.1">
    <property type="nucleotide sequence ID" value="NZ_JABXWF010000016.1"/>
</dbReference>
<evidence type="ECO:0000256" key="2">
    <source>
        <dbReference type="SAM" id="SignalP"/>
    </source>
</evidence>
<reference evidence="3 4" key="1">
    <citation type="journal article" date="2023" name="Microb. Genom.">
        <title>Mesoterricola silvestris gen. nov., sp. nov., Mesoterricola sediminis sp. nov., Geothrix oryzae sp. nov., Geothrix edaphica sp. nov., Geothrix rubra sp. nov., and Geothrix limicola sp. nov., six novel members of Acidobacteriota isolated from soils.</title>
        <authorList>
            <person name="Weisberg A.J."/>
            <person name="Pearce E."/>
            <person name="Kramer C.G."/>
            <person name="Chang J.H."/>
            <person name="Clarke C.R."/>
        </authorList>
    </citation>
    <scope>NUCLEOTIDE SEQUENCE [LARGE SCALE GENOMIC DNA]</scope>
    <source>
        <strain evidence="3 4">NE20-4-1</strain>
    </source>
</reference>
<evidence type="ECO:0000313" key="3">
    <source>
        <dbReference type="EMBL" id="MDX3041237.1"/>
    </source>
</evidence>
<gene>
    <name evidence="3" type="ORF">PV383_29195</name>
</gene>
<feature type="compositionally biased region" description="Low complexity" evidence="1">
    <location>
        <begin position="39"/>
        <end position="56"/>
    </location>
</feature>
<organism evidence="3 4">
    <name type="scientific">Streptomyces caniscabiei</name>
    <dbReference type="NCBI Taxonomy" id="2746961"/>
    <lineage>
        <taxon>Bacteria</taxon>
        <taxon>Bacillati</taxon>
        <taxon>Actinomycetota</taxon>
        <taxon>Actinomycetes</taxon>
        <taxon>Kitasatosporales</taxon>
        <taxon>Streptomycetaceae</taxon>
        <taxon>Streptomyces</taxon>
    </lineage>
</organism>
<dbReference type="Proteomes" id="UP001282474">
    <property type="component" value="Unassembled WGS sequence"/>
</dbReference>
<feature type="signal peptide" evidence="2">
    <location>
        <begin position="1"/>
        <end position="27"/>
    </location>
</feature>
<keyword evidence="4" id="KW-1185">Reference proteome</keyword>
<dbReference type="InterPro" id="IPR008160">
    <property type="entry name" value="Collagen"/>
</dbReference>
<feature type="region of interest" description="Disordered" evidence="1">
    <location>
        <begin position="39"/>
        <end position="97"/>
    </location>
</feature>
<keyword evidence="2" id="KW-0732">Signal</keyword>
<sequence length="142" mass="13863">MRTNRRRVAIGIAATSAVIALSGAAGAAVGAYFVATGPTGARGPAGPEGARGPQGPKGVQGLQGERGAKGDEGEPGASAEPAALGIPDTGTTGPDLSGGLLISSGACPVGTSRWDTIYVGRNSVLGSPGDVDMRAMTLCKIF</sequence>
<dbReference type="EMBL" id="JARAWJ010000025">
    <property type="protein sequence ID" value="MDX3041237.1"/>
    <property type="molecule type" value="Genomic_DNA"/>
</dbReference>
<feature type="chain" id="PRO_5045451042" evidence="2">
    <location>
        <begin position="28"/>
        <end position="142"/>
    </location>
</feature>
<evidence type="ECO:0000313" key="4">
    <source>
        <dbReference type="Proteomes" id="UP001282474"/>
    </source>
</evidence>
<evidence type="ECO:0000256" key="1">
    <source>
        <dbReference type="SAM" id="MobiDB-lite"/>
    </source>
</evidence>
<feature type="compositionally biased region" description="Low complexity" evidence="1">
    <location>
        <begin position="75"/>
        <end position="85"/>
    </location>
</feature>
<dbReference type="Pfam" id="PF01391">
    <property type="entry name" value="Collagen"/>
    <property type="match status" value="1"/>
</dbReference>